<evidence type="ECO:0000313" key="5">
    <source>
        <dbReference type="EMBL" id="NMD86820.1"/>
    </source>
</evidence>
<dbReference type="GO" id="GO:0003700">
    <property type="term" value="F:DNA-binding transcription factor activity"/>
    <property type="evidence" value="ECO:0007669"/>
    <property type="project" value="InterPro"/>
</dbReference>
<dbReference type="PANTHER" id="PTHR30146">
    <property type="entry name" value="LACI-RELATED TRANSCRIPTIONAL REPRESSOR"/>
    <property type="match status" value="1"/>
</dbReference>
<dbReference type="PROSITE" id="PS50949">
    <property type="entry name" value="HTH_GNTR"/>
    <property type="match status" value="1"/>
</dbReference>
<dbReference type="GO" id="GO:0000976">
    <property type="term" value="F:transcription cis-regulatory region binding"/>
    <property type="evidence" value="ECO:0007669"/>
    <property type="project" value="TreeGrafter"/>
</dbReference>
<evidence type="ECO:0000313" key="6">
    <source>
        <dbReference type="Proteomes" id="UP000576225"/>
    </source>
</evidence>
<evidence type="ECO:0000256" key="2">
    <source>
        <dbReference type="ARBA" id="ARBA00023125"/>
    </source>
</evidence>
<protein>
    <submittedName>
        <fullName evidence="5">Substrate-binding domain-containing protein</fullName>
    </submittedName>
</protein>
<keyword evidence="2" id="KW-0238">DNA-binding</keyword>
<dbReference type="InterPro" id="IPR028082">
    <property type="entry name" value="Peripla_BP_I"/>
</dbReference>
<dbReference type="Pfam" id="PF13377">
    <property type="entry name" value="Peripla_BP_3"/>
    <property type="match status" value="1"/>
</dbReference>
<evidence type="ECO:0000256" key="1">
    <source>
        <dbReference type="ARBA" id="ARBA00023015"/>
    </source>
</evidence>
<feature type="domain" description="HTH gntR-type" evidence="4">
    <location>
        <begin position="7"/>
        <end position="73"/>
    </location>
</feature>
<dbReference type="InterPro" id="IPR000524">
    <property type="entry name" value="Tscrpt_reg_HTH_GntR"/>
</dbReference>
<dbReference type="Gene3D" id="1.10.10.10">
    <property type="entry name" value="Winged helix-like DNA-binding domain superfamily/Winged helix DNA-binding domain"/>
    <property type="match status" value="1"/>
</dbReference>
<dbReference type="Proteomes" id="UP000576225">
    <property type="component" value="Unassembled WGS sequence"/>
</dbReference>
<sequence>MKKLRNMRKSDLIYDRLADRISMMADGDPFPSVRELMTEFEASQFSVLPAVKKLQKQGFLKSYIGRGSFVCRRARERQAKLVLLTSDWPSYGNAEFDRLFLAEAGRRNHRVRVVHYPFASDVYSMLDEIRGADAILLEPLRIDSFTAEQLRSILQAPAPVIVCRAEIPINGIRYVAGNAMMAGSVTANYLHSMGHRRIGILWTEPHNRTMRDLVDGFRTYARFNGLETELLDCATEYGENALDNTRAFLHRYLAEVPVLPFSALFVVSDETAVAALDALETEGIRVPQELSVIGQGMIDIPGRYRGRLTSVGHPLETIVSRALEIIDTLQKGDFQKETQIKIDPVVFEGATVKPFSEIPVVQH</sequence>
<dbReference type="PANTHER" id="PTHR30146:SF109">
    <property type="entry name" value="HTH-TYPE TRANSCRIPTIONAL REGULATOR GALS"/>
    <property type="match status" value="1"/>
</dbReference>
<comment type="caution">
    <text evidence="5">The sequence shown here is derived from an EMBL/GenBank/DDBJ whole genome shotgun (WGS) entry which is preliminary data.</text>
</comment>
<evidence type="ECO:0000259" key="4">
    <source>
        <dbReference type="PROSITE" id="PS50949"/>
    </source>
</evidence>
<evidence type="ECO:0000256" key="3">
    <source>
        <dbReference type="ARBA" id="ARBA00023163"/>
    </source>
</evidence>
<dbReference type="SUPFAM" id="SSF46785">
    <property type="entry name" value="Winged helix' DNA-binding domain"/>
    <property type="match status" value="1"/>
</dbReference>
<organism evidence="5 6">
    <name type="scientific">Victivallis vadensis</name>
    <dbReference type="NCBI Taxonomy" id="172901"/>
    <lineage>
        <taxon>Bacteria</taxon>
        <taxon>Pseudomonadati</taxon>
        <taxon>Lentisphaerota</taxon>
        <taxon>Lentisphaeria</taxon>
        <taxon>Victivallales</taxon>
        <taxon>Victivallaceae</taxon>
        <taxon>Victivallis</taxon>
    </lineage>
</organism>
<keyword evidence="1" id="KW-0805">Transcription regulation</keyword>
<accession>A0A848AZ87</accession>
<proteinExistence type="predicted"/>
<gene>
    <name evidence="5" type="ORF">HF882_09505</name>
</gene>
<dbReference type="Gene3D" id="3.40.50.2300">
    <property type="match status" value="2"/>
</dbReference>
<dbReference type="RefSeq" id="WP_168962433.1">
    <property type="nucleotide sequence ID" value="NZ_CAJKCJ010000009.1"/>
</dbReference>
<dbReference type="InterPro" id="IPR046335">
    <property type="entry name" value="LacI/GalR-like_sensor"/>
</dbReference>
<dbReference type="CDD" id="cd06267">
    <property type="entry name" value="PBP1_LacI_sugar_binding-like"/>
    <property type="match status" value="1"/>
</dbReference>
<keyword evidence="3" id="KW-0804">Transcription</keyword>
<reference evidence="5 6" key="1">
    <citation type="submission" date="2020-04" db="EMBL/GenBank/DDBJ databases">
        <authorList>
            <person name="Hitch T.C.A."/>
            <person name="Wylensek D."/>
            <person name="Clavel T."/>
        </authorList>
    </citation>
    <scope>NUCLEOTIDE SEQUENCE [LARGE SCALE GENOMIC DNA]</scope>
    <source>
        <strain evidence="5 6">COR2-253-APC-1A</strain>
    </source>
</reference>
<dbReference type="AlphaFoldDB" id="A0A848AZ87"/>
<dbReference type="InterPro" id="IPR036390">
    <property type="entry name" value="WH_DNA-bd_sf"/>
</dbReference>
<dbReference type="InterPro" id="IPR036388">
    <property type="entry name" value="WH-like_DNA-bd_sf"/>
</dbReference>
<dbReference type="SUPFAM" id="SSF53822">
    <property type="entry name" value="Periplasmic binding protein-like I"/>
    <property type="match status" value="1"/>
</dbReference>
<dbReference type="EMBL" id="JABAEW010000015">
    <property type="protein sequence ID" value="NMD86820.1"/>
    <property type="molecule type" value="Genomic_DNA"/>
</dbReference>
<name>A0A848AZ87_9BACT</name>